<name>R1HH02_9PSEU</name>
<evidence type="ECO:0000313" key="1">
    <source>
        <dbReference type="EMBL" id="EOD59686.1"/>
    </source>
</evidence>
<reference evidence="1 2" key="1">
    <citation type="submission" date="2013-02" db="EMBL/GenBank/DDBJ databases">
        <title>Draft genome sequence of Amycolatopsis vancoresmycina strain DSM 44592T.</title>
        <authorList>
            <person name="Kumar S."/>
            <person name="Kaur N."/>
            <person name="Kaur C."/>
            <person name="Raghava G.P.S."/>
            <person name="Mayilraj S."/>
        </authorList>
    </citation>
    <scope>NUCLEOTIDE SEQUENCE [LARGE SCALE GENOMIC DNA]</scope>
    <source>
        <strain evidence="1 2">DSM 44592</strain>
    </source>
</reference>
<dbReference type="EMBL" id="AOUO01000722">
    <property type="protein sequence ID" value="EOD59686.1"/>
    <property type="molecule type" value="Genomic_DNA"/>
</dbReference>
<comment type="caution">
    <text evidence="1">The sequence shown here is derived from an EMBL/GenBank/DDBJ whole genome shotgun (WGS) entry which is preliminary data.</text>
</comment>
<proteinExistence type="predicted"/>
<gene>
    <name evidence="1" type="ORF">H480_41505</name>
</gene>
<keyword evidence="2" id="KW-1185">Reference proteome</keyword>
<dbReference type="OrthoDB" id="3629082at2"/>
<organism evidence="1 2">
    <name type="scientific">Amycolatopsis vancoresmycina DSM 44592</name>
    <dbReference type="NCBI Taxonomy" id="1292037"/>
    <lineage>
        <taxon>Bacteria</taxon>
        <taxon>Bacillati</taxon>
        <taxon>Actinomycetota</taxon>
        <taxon>Actinomycetes</taxon>
        <taxon>Pseudonocardiales</taxon>
        <taxon>Pseudonocardiaceae</taxon>
        <taxon>Amycolatopsis</taxon>
    </lineage>
</organism>
<dbReference type="RefSeq" id="WP_004561784.1">
    <property type="nucleotide sequence ID" value="NZ_AOUO01000722.1"/>
</dbReference>
<evidence type="ECO:0000313" key="2">
    <source>
        <dbReference type="Proteomes" id="UP000014139"/>
    </source>
</evidence>
<dbReference type="Proteomes" id="UP000014139">
    <property type="component" value="Unassembled WGS sequence"/>
</dbReference>
<protein>
    <recommendedName>
        <fullName evidence="3">DUF2846 domain-containing protein</fullName>
    </recommendedName>
</protein>
<accession>R1HH02</accession>
<dbReference type="AlphaFoldDB" id="R1HH02"/>
<dbReference type="PATRIC" id="fig|1292037.4.peg.7774"/>
<evidence type="ECO:0008006" key="3">
    <source>
        <dbReference type="Google" id="ProtNLM"/>
    </source>
</evidence>
<sequence>MTDTSEVRPLEPRQLKWSARRKLRKARREGRTGLLAYAVIPSSNRNGYRYLRFVYVREGRRQLYAGSVDDRSVRWVDLPPGTHRLDFVVSGAGKEVALHREITLEPRQVLVSWCYTTYSVKPFDRHPRPNRWYIGVLDPPPREG</sequence>